<dbReference type="AlphaFoldDB" id="A0A0D0CQ32"/>
<reference evidence="1 2" key="1">
    <citation type="submission" date="2014-04" db="EMBL/GenBank/DDBJ databases">
        <title>Evolutionary Origins and Diversification of the Mycorrhizal Mutualists.</title>
        <authorList>
            <consortium name="DOE Joint Genome Institute"/>
            <consortium name="Mycorrhizal Genomics Consortium"/>
            <person name="Kohler A."/>
            <person name="Kuo A."/>
            <person name="Nagy L.G."/>
            <person name="Floudas D."/>
            <person name="Copeland A."/>
            <person name="Barry K.W."/>
            <person name="Cichocki N."/>
            <person name="Veneault-Fourrey C."/>
            <person name="LaButti K."/>
            <person name="Lindquist E.A."/>
            <person name="Lipzen A."/>
            <person name="Lundell T."/>
            <person name="Morin E."/>
            <person name="Murat C."/>
            <person name="Riley R."/>
            <person name="Ohm R."/>
            <person name="Sun H."/>
            <person name="Tunlid A."/>
            <person name="Henrissat B."/>
            <person name="Grigoriev I.V."/>
            <person name="Hibbett D.S."/>
            <person name="Martin F."/>
        </authorList>
    </citation>
    <scope>NUCLEOTIDE SEQUENCE [LARGE SCALE GENOMIC DNA]</scope>
    <source>
        <strain evidence="1 2">FD-317 M1</strain>
    </source>
</reference>
<evidence type="ECO:0008006" key="3">
    <source>
        <dbReference type="Google" id="ProtNLM"/>
    </source>
</evidence>
<dbReference type="HOGENOM" id="CLU_047592_8_0_1"/>
<organism evidence="1 2">
    <name type="scientific">Collybiopsis luxurians FD-317 M1</name>
    <dbReference type="NCBI Taxonomy" id="944289"/>
    <lineage>
        <taxon>Eukaryota</taxon>
        <taxon>Fungi</taxon>
        <taxon>Dikarya</taxon>
        <taxon>Basidiomycota</taxon>
        <taxon>Agaricomycotina</taxon>
        <taxon>Agaricomycetes</taxon>
        <taxon>Agaricomycetidae</taxon>
        <taxon>Agaricales</taxon>
        <taxon>Marasmiineae</taxon>
        <taxon>Omphalotaceae</taxon>
        <taxon>Collybiopsis</taxon>
        <taxon>Collybiopsis luxurians</taxon>
    </lineage>
</organism>
<dbReference type="OrthoDB" id="3223099at2759"/>
<evidence type="ECO:0000313" key="2">
    <source>
        <dbReference type="Proteomes" id="UP000053593"/>
    </source>
</evidence>
<name>A0A0D0CQ32_9AGAR</name>
<evidence type="ECO:0000313" key="1">
    <source>
        <dbReference type="EMBL" id="KIK61092.1"/>
    </source>
</evidence>
<dbReference type="EMBL" id="KN834772">
    <property type="protein sequence ID" value="KIK61092.1"/>
    <property type="molecule type" value="Genomic_DNA"/>
</dbReference>
<keyword evidence="2" id="KW-1185">Reference proteome</keyword>
<sequence>HISGVEPHQFELVLSLFYPRNLLQHDPKTTADWSSVLHVAHTCNMSQIRTLAISQLEDLAEPAEKIELANKYGVREWLFDAYMELSLRMEGLSVQEASKIGPEGTLLIADMKEQVARGVRKFVEGPETARTPAWSRF</sequence>
<protein>
    <recommendedName>
        <fullName evidence="3">BTB domain-containing protein</fullName>
    </recommendedName>
</protein>
<proteinExistence type="predicted"/>
<gene>
    <name evidence="1" type="ORF">GYMLUDRAFT_166711</name>
</gene>
<feature type="non-terminal residue" evidence="1">
    <location>
        <position position="137"/>
    </location>
</feature>
<accession>A0A0D0CQ32</accession>
<dbReference type="Proteomes" id="UP000053593">
    <property type="component" value="Unassembled WGS sequence"/>
</dbReference>